<gene>
    <name evidence="2" type="ORF">NITLEN_10887</name>
</gene>
<dbReference type="OrthoDB" id="9255822at2"/>
<sequence length="156" mass="17125">MLMIHPPAESTMGISSQSERPPSQKEPRRVSLQHKPTTRLTITLSLQLVNQLRDAAYWTPQTTLAWLVEDALRAALTTMEATNRGPFPPREQELKAGRPRGTRKAGQTKTLLIRQTISGQPGGSAALSSKKWPAPPNHSGINTPSVATSTEERVRN</sequence>
<dbReference type="InParanoid" id="A0A330L213"/>
<keyword evidence="3" id="KW-1185">Reference proteome</keyword>
<accession>A0A330L213</accession>
<feature type="compositionally biased region" description="Polar residues" evidence="1">
    <location>
        <begin position="12"/>
        <end position="21"/>
    </location>
</feature>
<evidence type="ECO:0000313" key="2">
    <source>
        <dbReference type="EMBL" id="SPP63801.1"/>
    </source>
</evidence>
<feature type="compositionally biased region" description="Polar residues" evidence="1">
    <location>
        <begin position="139"/>
        <end position="149"/>
    </location>
</feature>
<protein>
    <submittedName>
        <fullName evidence="2">Uncharacterized protein</fullName>
    </submittedName>
</protein>
<proteinExistence type="predicted"/>
<feature type="compositionally biased region" description="Polar residues" evidence="1">
    <location>
        <begin position="105"/>
        <end position="119"/>
    </location>
</feature>
<organism evidence="2 3">
    <name type="scientific">Nitrospira lenta</name>
    <dbReference type="NCBI Taxonomy" id="1436998"/>
    <lineage>
        <taxon>Bacteria</taxon>
        <taxon>Pseudomonadati</taxon>
        <taxon>Nitrospirota</taxon>
        <taxon>Nitrospiria</taxon>
        <taxon>Nitrospirales</taxon>
        <taxon>Nitrospiraceae</taxon>
        <taxon>Nitrospira</taxon>
    </lineage>
</organism>
<evidence type="ECO:0000256" key="1">
    <source>
        <dbReference type="SAM" id="MobiDB-lite"/>
    </source>
</evidence>
<evidence type="ECO:0000313" key="3">
    <source>
        <dbReference type="Proteomes" id="UP000248168"/>
    </source>
</evidence>
<dbReference type="Gene3D" id="6.10.180.30">
    <property type="match status" value="1"/>
</dbReference>
<dbReference type="RefSeq" id="WP_121988277.1">
    <property type="nucleotide sequence ID" value="NZ_OUNR01000001.1"/>
</dbReference>
<reference evidence="3" key="1">
    <citation type="submission" date="2018-04" db="EMBL/GenBank/DDBJ databases">
        <authorList>
            <person name="Lucker S."/>
            <person name="Sakoula D."/>
        </authorList>
    </citation>
    <scope>NUCLEOTIDE SEQUENCE [LARGE SCALE GENOMIC DNA]</scope>
</reference>
<feature type="region of interest" description="Disordered" evidence="1">
    <location>
        <begin position="79"/>
        <end position="156"/>
    </location>
</feature>
<dbReference type="EMBL" id="OUNR01000001">
    <property type="protein sequence ID" value="SPP63801.1"/>
    <property type="molecule type" value="Genomic_DNA"/>
</dbReference>
<feature type="region of interest" description="Disordered" evidence="1">
    <location>
        <begin position="1"/>
        <end position="34"/>
    </location>
</feature>
<dbReference type="AlphaFoldDB" id="A0A330L213"/>
<dbReference type="Proteomes" id="UP000248168">
    <property type="component" value="Unassembled WGS sequence"/>
</dbReference>
<name>A0A330L213_9BACT</name>